<evidence type="ECO:0000256" key="1">
    <source>
        <dbReference type="SAM" id="MobiDB-lite"/>
    </source>
</evidence>
<sequence>MPARLVSLGDDDVDAVLDVPPGMLDRPGERRDGHPLLVGEVDHVLRRGAECVGDEGRTVPERDVDVGAGDRMQPSEDTGCVFGGLVERRHAEFGEGALDEGTVLGGDELVEVDGGPLGGDLRGHHDVDAVGLAVGVLVHPGEDVVEFGRVVEPDAAEDAETTGPADRGGDVLGRGEPEDRVLDSEFPAEIGVHPGPF</sequence>
<dbReference type="AlphaFoldDB" id="A0A098BPR1"/>
<dbReference type="Proteomes" id="UP000042997">
    <property type="component" value="Unassembled WGS sequence"/>
</dbReference>
<name>A0A098BPR1_9NOCA</name>
<organism evidence="2 3">
    <name type="scientific">Rhodococcus ruber</name>
    <dbReference type="NCBI Taxonomy" id="1830"/>
    <lineage>
        <taxon>Bacteria</taxon>
        <taxon>Bacillati</taxon>
        <taxon>Actinomycetota</taxon>
        <taxon>Actinomycetes</taxon>
        <taxon>Mycobacteriales</taxon>
        <taxon>Nocardiaceae</taxon>
        <taxon>Rhodococcus</taxon>
    </lineage>
</organism>
<proteinExistence type="predicted"/>
<feature type="region of interest" description="Disordered" evidence="1">
    <location>
        <begin position="154"/>
        <end position="197"/>
    </location>
</feature>
<gene>
    <name evidence="2" type="ORF">RHRU231_750051</name>
</gene>
<feature type="compositionally biased region" description="Basic and acidic residues" evidence="1">
    <location>
        <begin position="167"/>
        <end position="183"/>
    </location>
</feature>
<accession>A0A098BPR1</accession>
<dbReference type="EMBL" id="CCSD01000089">
    <property type="protein sequence ID" value="CDZ90704.1"/>
    <property type="molecule type" value="Genomic_DNA"/>
</dbReference>
<protein>
    <submittedName>
        <fullName evidence="2">Uncharacterized protein</fullName>
    </submittedName>
</protein>
<evidence type="ECO:0000313" key="3">
    <source>
        <dbReference type="Proteomes" id="UP000042997"/>
    </source>
</evidence>
<evidence type="ECO:0000313" key="2">
    <source>
        <dbReference type="EMBL" id="CDZ90704.1"/>
    </source>
</evidence>
<reference evidence="2 3" key="1">
    <citation type="journal article" date="2014" name="Genome Announc.">
        <title>Draft Genome Sequence of Propane- and Butane-Oxidizing Actinobacterium Rhodococcus ruber IEGM 231.</title>
        <authorList>
            <person name="Ivshina I.B."/>
            <person name="Kuyukina M.S."/>
            <person name="Krivoruchko A.V."/>
            <person name="Barbe V."/>
            <person name="Fischer C."/>
        </authorList>
    </citation>
    <scope>NUCLEOTIDE SEQUENCE [LARGE SCALE GENOMIC DNA]</scope>
</reference>